<organism evidence="4 5">
    <name type="scientific">Psychroflexus planctonicus</name>
    <dbReference type="NCBI Taxonomy" id="1526575"/>
    <lineage>
        <taxon>Bacteria</taxon>
        <taxon>Pseudomonadati</taxon>
        <taxon>Bacteroidota</taxon>
        <taxon>Flavobacteriia</taxon>
        <taxon>Flavobacteriales</taxon>
        <taxon>Flavobacteriaceae</taxon>
        <taxon>Psychroflexus</taxon>
    </lineage>
</organism>
<evidence type="ECO:0000313" key="4">
    <source>
        <dbReference type="EMBL" id="GGE39525.1"/>
    </source>
</evidence>
<evidence type="ECO:0000259" key="3">
    <source>
        <dbReference type="Pfam" id="PF13778"/>
    </source>
</evidence>
<keyword evidence="1" id="KW-0732">Signal</keyword>
<evidence type="ECO:0000256" key="1">
    <source>
        <dbReference type="ARBA" id="ARBA00022729"/>
    </source>
</evidence>
<proteinExistence type="predicted"/>
<sequence>MGLDGSIKLRRNRAIEIDELFDLIDSMPMRKQEIQRQKRAEKLEEKRKEERQENK</sequence>
<name>A0ABQ1SJ73_9FLAO</name>
<dbReference type="EMBL" id="BMGM01000008">
    <property type="protein sequence ID" value="GGE39525.1"/>
    <property type="molecule type" value="Genomic_DNA"/>
</dbReference>
<gene>
    <name evidence="4" type="ORF">GCM10010832_19690</name>
</gene>
<keyword evidence="5" id="KW-1185">Reference proteome</keyword>
<feature type="region of interest" description="Disordered" evidence="2">
    <location>
        <begin position="31"/>
        <end position="55"/>
    </location>
</feature>
<protein>
    <recommendedName>
        <fullName evidence="3">DUF4174 domain-containing protein</fullName>
    </recommendedName>
</protein>
<dbReference type="Pfam" id="PF13778">
    <property type="entry name" value="DUF4174"/>
    <property type="match status" value="1"/>
</dbReference>
<evidence type="ECO:0000256" key="2">
    <source>
        <dbReference type="SAM" id="MobiDB-lite"/>
    </source>
</evidence>
<evidence type="ECO:0000313" key="5">
    <source>
        <dbReference type="Proteomes" id="UP000599179"/>
    </source>
</evidence>
<dbReference type="InterPro" id="IPR025232">
    <property type="entry name" value="DUF4174"/>
</dbReference>
<feature type="domain" description="DUF4174" evidence="3">
    <location>
        <begin position="2"/>
        <end position="33"/>
    </location>
</feature>
<accession>A0ABQ1SJ73</accession>
<reference evidence="5" key="1">
    <citation type="journal article" date="2019" name="Int. J. Syst. Evol. Microbiol.">
        <title>The Global Catalogue of Microorganisms (GCM) 10K type strain sequencing project: providing services to taxonomists for standard genome sequencing and annotation.</title>
        <authorList>
            <consortium name="The Broad Institute Genomics Platform"/>
            <consortium name="The Broad Institute Genome Sequencing Center for Infectious Disease"/>
            <person name="Wu L."/>
            <person name="Ma J."/>
        </authorList>
    </citation>
    <scope>NUCLEOTIDE SEQUENCE [LARGE SCALE GENOMIC DNA]</scope>
    <source>
        <strain evidence="5">CGMCC 1.12931</strain>
    </source>
</reference>
<comment type="caution">
    <text evidence="4">The sequence shown here is derived from an EMBL/GenBank/DDBJ whole genome shotgun (WGS) entry which is preliminary data.</text>
</comment>
<dbReference type="Proteomes" id="UP000599179">
    <property type="component" value="Unassembled WGS sequence"/>
</dbReference>